<evidence type="ECO:0000259" key="9">
    <source>
        <dbReference type="Pfam" id="PF00884"/>
    </source>
</evidence>
<accession>A0A6P8H8C9</accession>
<feature type="signal peptide" evidence="8">
    <location>
        <begin position="1"/>
        <end position="29"/>
    </location>
</feature>
<dbReference type="GO" id="GO:0008484">
    <property type="term" value="F:sulfuric ester hydrolase activity"/>
    <property type="evidence" value="ECO:0007669"/>
    <property type="project" value="InterPro"/>
</dbReference>
<comment type="similarity">
    <text evidence="2">Belongs to the sulfatase family.</text>
</comment>
<evidence type="ECO:0000313" key="11">
    <source>
        <dbReference type="RefSeq" id="XP_031548695.1"/>
    </source>
</evidence>
<dbReference type="RefSeq" id="XP_031548695.1">
    <property type="nucleotide sequence ID" value="XM_031692835.1"/>
</dbReference>
<feature type="compositionally biased region" description="Polar residues" evidence="6">
    <location>
        <begin position="626"/>
        <end position="639"/>
    </location>
</feature>
<keyword evidence="10" id="KW-1185">Reference proteome</keyword>
<dbReference type="Proteomes" id="UP000515163">
    <property type="component" value="Unplaced"/>
</dbReference>
<evidence type="ECO:0000256" key="1">
    <source>
        <dbReference type="ARBA" id="ARBA00001913"/>
    </source>
</evidence>
<dbReference type="OrthoDB" id="103349at2759"/>
<dbReference type="CDD" id="cd16029">
    <property type="entry name" value="4-S"/>
    <property type="match status" value="1"/>
</dbReference>
<keyword evidence="7" id="KW-0812">Transmembrane</keyword>
<proteinExistence type="inferred from homology"/>
<dbReference type="KEGG" id="aten:116286353"/>
<dbReference type="InterPro" id="IPR017850">
    <property type="entry name" value="Alkaline_phosphatase_core_sf"/>
</dbReference>
<dbReference type="Pfam" id="PF00884">
    <property type="entry name" value="Sulfatase"/>
    <property type="match status" value="1"/>
</dbReference>
<gene>
    <name evidence="11" type="primary">LOC116286353</name>
</gene>
<dbReference type="Gene3D" id="3.30.1120.10">
    <property type="match status" value="1"/>
</dbReference>
<keyword evidence="8" id="KW-0732">Signal</keyword>
<dbReference type="SUPFAM" id="SSF53649">
    <property type="entry name" value="Alkaline phosphatase-like"/>
    <property type="match status" value="1"/>
</dbReference>
<dbReference type="InterPro" id="IPR000917">
    <property type="entry name" value="Sulfatase_N"/>
</dbReference>
<evidence type="ECO:0000256" key="3">
    <source>
        <dbReference type="ARBA" id="ARBA00022723"/>
    </source>
</evidence>
<evidence type="ECO:0000256" key="6">
    <source>
        <dbReference type="SAM" id="MobiDB-lite"/>
    </source>
</evidence>
<evidence type="ECO:0000256" key="8">
    <source>
        <dbReference type="SAM" id="SignalP"/>
    </source>
</evidence>
<feature type="transmembrane region" description="Helical" evidence="7">
    <location>
        <begin position="1104"/>
        <end position="1133"/>
    </location>
</feature>
<keyword evidence="7" id="KW-1133">Transmembrane helix</keyword>
<organism evidence="10 11">
    <name type="scientific">Actinia tenebrosa</name>
    <name type="common">Australian red waratah sea anemone</name>
    <dbReference type="NCBI Taxonomy" id="6105"/>
    <lineage>
        <taxon>Eukaryota</taxon>
        <taxon>Metazoa</taxon>
        <taxon>Cnidaria</taxon>
        <taxon>Anthozoa</taxon>
        <taxon>Hexacorallia</taxon>
        <taxon>Actiniaria</taxon>
        <taxon>Actiniidae</taxon>
        <taxon>Actinia</taxon>
    </lineage>
</organism>
<comment type="cofactor">
    <cofactor evidence="1">
        <name>Ca(2+)</name>
        <dbReference type="ChEBI" id="CHEBI:29108"/>
    </cofactor>
</comment>
<feature type="chain" id="PRO_5028244038" evidence="8">
    <location>
        <begin position="30"/>
        <end position="1142"/>
    </location>
</feature>
<feature type="compositionally biased region" description="Low complexity" evidence="6">
    <location>
        <begin position="599"/>
        <end position="614"/>
    </location>
</feature>
<evidence type="ECO:0000256" key="7">
    <source>
        <dbReference type="SAM" id="Phobius"/>
    </source>
</evidence>
<name>A0A6P8H8C9_ACTTE</name>
<sequence>MKAIPRLVPSHVPRVLLILVLLCSIQALAKKPHIIMIVADDLGWDDVSFHGSPQIPTPALDALANNGVILNNYYVSPLDTPSRASFMTGKYPIHLGLQHDTIHNRQAMGVPLEEKFLPQYLREQGYKTHAVGKWQLGFFSKEYTPTYRGFDSFFGFWTSNQDYYKHVSYDGGYGLDLRRDMNVVYNESGVYGTELFAREADKIIEAHAQEQPLFIYMAHQAVSVGNMENPLQAPNRFVDKFKYIKDERRRTYAGMVAALDESVRQLVTTLKRKGLYQNSVIIFTTDNGAAAGGLDMSAGSNYPLRGVKNSLWEGGVRGVAFVHSPMIRRKGRVYDGLVHATDWLPTIFALSGGVPQTLGPIDGYNVWEAIALGSRSPRYEVLHGIDPLLGNRASLRVGDYKIILNQTLKFYSDWYKRPEAPHELDYARKPRLLANASIDCTNKMPNPLLNTHAPICNPEKRPCLFNIKWDPCEYHNLAEFMPNTLKVMLDRLKFYSKGIKSVIYPKLDNSANPDNTGGVWIPWRDSPFMDPTVNDFIYPFSYEDQATNSTTGSLLNQNLRKFMRDQAIGHTNETDYKTDDSELKQPLVIVRLTPEVATPAAPTAAPQITQQTTPYVPPTQAPVTQSTTPYVPPTQSTTPYVAPPPVTQSTAPYVAPVTESTTPYVPSPPPYVAPVSETTTPYVPPTVSTTPYVPPPTQAPVTQSTTPYVPPVTQSTTAYVPPVTQPPVTYPPIQETTPYAAPVNQNAYDTTSPPPAPTQAYTIPTTPAPTQGPILNNTLEVPENFTIKVSFGEPQQPVNENKDLLQPVVAQPANQEKPVASQPSLWDHINSFNIENSTNQISTGNVQEVSRLSPPKRPFMFIHKVKPYKTFKHVKPAPGVPEVLDIIDETGNNKLSDAGSGQASIPQIFDIIDEMHGKPATDRKTSHFAIKHKGPTATSKPLSISDVGSGMGVGLNGLPEGISVFGAMGDKKLTHENKDRQNVVGIPQPEDDVHKPHTFFGNITIGGRVYYVVGSESDELARIKTKIEGDKIMVHLPKPQDTQTSNTGYNEMRDRIDLSSDDNNANNKPIANSLAAHNVTTYPFNGQNGTKCEKVVQLDTSDNAVVVSSVVIVVIASAMVVGVAVVAMVAVVARHCQNSSRN</sequence>
<feature type="region of interest" description="Disordered" evidence="6">
    <location>
        <begin position="599"/>
        <end position="643"/>
    </location>
</feature>
<dbReference type="AlphaFoldDB" id="A0A6P8H8C9"/>
<dbReference type="PANTHER" id="PTHR10342">
    <property type="entry name" value="ARYLSULFATASE"/>
    <property type="match status" value="1"/>
</dbReference>
<dbReference type="Gene3D" id="3.40.720.10">
    <property type="entry name" value="Alkaline Phosphatase, subunit A"/>
    <property type="match status" value="1"/>
</dbReference>
<dbReference type="PANTHER" id="PTHR10342:SF273">
    <property type="entry name" value="RE14504P"/>
    <property type="match status" value="1"/>
</dbReference>
<protein>
    <submittedName>
        <fullName evidence="11">Uncharacterized protein LOC116286353</fullName>
    </submittedName>
</protein>
<dbReference type="GO" id="GO:0046872">
    <property type="term" value="F:metal ion binding"/>
    <property type="evidence" value="ECO:0007669"/>
    <property type="project" value="UniProtKB-KW"/>
</dbReference>
<evidence type="ECO:0000256" key="4">
    <source>
        <dbReference type="ARBA" id="ARBA00022837"/>
    </source>
</evidence>
<reference evidence="11" key="1">
    <citation type="submission" date="2025-08" db="UniProtKB">
        <authorList>
            <consortium name="RefSeq"/>
        </authorList>
    </citation>
    <scope>IDENTIFICATION</scope>
    <source>
        <tissue evidence="11">Tentacle</tissue>
    </source>
</reference>
<feature type="domain" description="Sulfatase N-terminal" evidence="9">
    <location>
        <begin position="32"/>
        <end position="352"/>
    </location>
</feature>
<keyword evidence="4" id="KW-0106">Calcium</keyword>
<keyword evidence="3" id="KW-0479">Metal-binding</keyword>
<dbReference type="GeneID" id="116286353"/>
<dbReference type="InParanoid" id="A0A6P8H8C9"/>
<keyword evidence="7" id="KW-0472">Membrane</keyword>
<evidence type="ECO:0000256" key="5">
    <source>
        <dbReference type="ARBA" id="ARBA00023180"/>
    </source>
</evidence>
<keyword evidence="5" id="KW-0325">Glycoprotein</keyword>
<evidence type="ECO:0000313" key="10">
    <source>
        <dbReference type="Proteomes" id="UP000515163"/>
    </source>
</evidence>
<evidence type="ECO:0000256" key="2">
    <source>
        <dbReference type="ARBA" id="ARBA00008779"/>
    </source>
</evidence>
<dbReference type="InterPro" id="IPR047115">
    <property type="entry name" value="ARSB"/>
</dbReference>